<protein>
    <recommendedName>
        <fullName evidence="11">tRNA-dihydrouridine synthase</fullName>
        <ecNumber evidence="11">1.3.1.-</ecNumber>
    </recommendedName>
</protein>
<evidence type="ECO:0000256" key="2">
    <source>
        <dbReference type="ARBA" id="ARBA00022555"/>
    </source>
</evidence>
<comment type="similarity">
    <text evidence="11">Belongs to the dus family.</text>
</comment>
<reference evidence="16 17" key="1">
    <citation type="submission" date="2019-02" db="EMBL/GenBank/DDBJ databases">
        <title>Deep-cultivation of Planctomycetes and their phenomic and genomic characterization uncovers novel biology.</title>
        <authorList>
            <person name="Wiegand S."/>
            <person name="Jogler M."/>
            <person name="Boedeker C."/>
            <person name="Pinto D."/>
            <person name="Vollmers J."/>
            <person name="Rivas-Marin E."/>
            <person name="Kohn T."/>
            <person name="Peeters S.H."/>
            <person name="Heuer A."/>
            <person name="Rast P."/>
            <person name="Oberbeckmann S."/>
            <person name="Bunk B."/>
            <person name="Jeske O."/>
            <person name="Meyerdierks A."/>
            <person name="Storesund J.E."/>
            <person name="Kallscheuer N."/>
            <person name="Luecker S."/>
            <person name="Lage O.M."/>
            <person name="Pohl T."/>
            <person name="Merkel B.J."/>
            <person name="Hornburger P."/>
            <person name="Mueller R.-W."/>
            <person name="Bruemmer F."/>
            <person name="Labrenz M."/>
            <person name="Spormann A.M."/>
            <person name="Op Den Camp H."/>
            <person name="Overmann J."/>
            <person name="Amann R."/>
            <person name="Jetten M.S.M."/>
            <person name="Mascher T."/>
            <person name="Medema M.H."/>
            <person name="Devos D.P."/>
            <person name="Kaster A.-K."/>
            <person name="Ovreas L."/>
            <person name="Rohde M."/>
            <person name="Galperin M.Y."/>
            <person name="Jogler C."/>
        </authorList>
    </citation>
    <scope>NUCLEOTIDE SEQUENCE [LARGE SCALE GENOMIC DNA]</scope>
    <source>
        <strain evidence="16 17">Mal64</strain>
    </source>
</reference>
<dbReference type="RefSeq" id="WP_146395586.1">
    <property type="nucleotide sequence ID" value="NZ_SJPQ01000001.1"/>
</dbReference>
<keyword evidence="8 11" id="KW-0560">Oxidoreductase</keyword>
<dbReference type="PANTHER" id="PTHR45846">
    <property type="entry name" value="TRNA-DIHYDROURIDINE(47) SYNTHASE [NAD(P)(+)]-LIKE"/>
    <property type="match status" value="1"/>
</dbReference>
<keyword evidence="5 11" id="KW-0819">tRNA processing</keyword>
<dbReference type="PANTHER" id="PTHR45846:SF1">
    <property type="entry name" value="TRNA-DIHYDROURIDINE(47) SYNTHASE [NAD(P)(+)]-LIKE"/>
    <property type="match status" value="1"/>
</dbReference>
<evidence type="ECO:0000256" key="12">
    <source>
        <dbReference type="PIRSR" id="PIRSR006621-1"/>
    </source>
</evidence>
<feature type="active site" description="Proton donor" evidence="12">
    <location>
        <position position="107"/>
    </location>
</feature>
<dbReference type="InterPro" id="IPR035587">
    <property type="entry name" value="DUS-like_FMN-bd"/>
</dbReference>
<evidence type="ECO:0000256" key="11">
    <source>
        <dbReference type="PIRNR" id="PIRNR006621"/>
    </source>
</evidence>
<feature type="region of interest" description="Disordered" evidence="14">
    <location>
        <begin position="334"/>
        <end position="379"/>
    </location>
</feature>
<evidence type="ECO:0000256" key="8">
    <source>
        <dbReference type="ARBA" id="ARBA00023002"/>
    </source>
</evidence>
<comment type="cofactor">
    <cofactor evidence="11 13">
        <name>FMN</name>
        <dbReference type="ChEBI" id="CHEBI:58210"/>
    </cofactor>
</comment>
<evidence type="ECO:0000256" key="4">
    <source>
        <dbReference type="ARBA" id="ARBA00022643"/>
    </source>
</evidence>
<gene>
    <name evidence="16" type="primary">dus_1</name>
    <name evidence="16" type="ORF">Mal64_00840</name>
</gene>
<keyword evidence="2" id="KW-0820">tRNA-binding</keyword>
<dbReference type="OrthoDB" id="9764501at2"/>
<feature type="binding site" evidence="13">
    <location>
        <position position="181"/>
    </location>
    <ligand>
        <name>FMN</name>
        <dbReference type="ChEBI" id="CHEBI:58210"/>
    </ligand>
</feature>
<evidence type="ECO:0000256" key="1">
    <source>
        <dbReference type="ARBA" id="ARBA00002790"/>
    </source>
</evidence>
<dbReference type="AlphaFoldDB" id="A0A5C5ZRJ2"/>
<evidence type="ECO:0000256" key="14">
    <source>
        <dbReference type="SAM" id="MobiDB-lite"/>
    </source>
</evidence>
<evidence type="ECO:0000313" key="17">
    <source>
        <dbReference type="Proteomes" id="UP000315440"/>
    </source>
</evidence>
<feature type="binding site" evidence="13">
    <location>
        <position position="148"/>
    </location>
    <ligand>
        <name>FMN</name>
        <dbReference type="ChEBI" id="CHEBI:58210"/>
    </ligand>
</feature>
<organism evidence="16 17">
    <name type="scientific">Pseudobythopirellula maris</name>
    <dbReference type="NCBI Taxonomy" id="2527991"/>
    <lineage>
        <taxon>Bacteria</taxon>
        <taxon>Pseudomonadati</taxon>
        <taxon>Planctomycetota</taxon>
        <taxon>Planctomycetia</taxon>
        <taxon>Pirellulales</taxon>
        <taxon>Lacipirellulaceae</taxon>
        <taxon>Pseudobythopirellula</taxon>
    </lineage>
</organism>
<evidence type="ECO:0000256" key="10">
    <source>
        <dbReference type="ARBA" id="ARBA00048802"/>
    </source>
</evidence>
<dbReference type="PIRSF" id="PIRSF006621">
    <property type="entry name" value="Dus"/>
    <property type="match status" value="1"/>
</dbReference>
<dbReference type="GO" id="GO:0000049">
    <property type="term" value="F:tRNA binding"/>
    <property type="evidence" value="ECO:0007669"/>
    <property type="project" value="UniProtKB-KW"/>
</dbReference>
<evidence type="ECO:0000256" key="6">
    <source>
        <dbReference type="ARBA" id="ARBA00022857"/>
    </source>
</evidence>
<dbReference type="InterPro" id="IPR024036">
    <property type="entry name" value="tRNA-dHydroUridine_Synthase_C"/>
</dbReference>
<comment type="catalytic activity">
    <reaction evidence="10">
        <text>a 5,6-dihydrouridine in tRNA + NAD(+) = a uridine in tRNA + NADH + H(+)</text>
        <dbReference type="Rhea" id="RHEA:54452"/>
        <dbReference type="Rhea" id="RHEA-COMP:13339"/>
        <dbReference type="Rhea" id="RHEA-COMP:13887"/>
        <dbReference type="ChEBI" id="CHEBI:15378"/>
        <dbReference type="ChEBI" id="CHEBI:57540"/>
        <dbReference type="ChEBI" id="CHEBI:57945"/>
        <dbReference type="ChEBI" id="CHEBI:65315"/>
        <dbReference type="ChEBI" id="CHEBI:74443"/>
    </reaction>
</comment>
<evidence type="ECO:0000256" key="13">
    <source>
        <dbReference type="PIRSR" id="PIRSR006621-2"/>
    </source>
</evidence>
<comment type="catalytic activity">
    <reaction evidence="9">
        <text>a 5,6-dihydrouridine in tRNA + NADP(+) = a uridine in tRNA + NADPH + H(+)</text>
        <dbReference type="Rhea" id="RHEA:23624"/>
        <dbReference type="Rhea" id="RHEA-COMP:13339"/>
        <dbReference type="Rhea" id="RHEA-COMP:13887"/>
        <dbReference type="ChEBI" id="CHEBI:15378"/>
        <dbReference type="ChEBI" id="CHEBI:57783"/>
        <dbReference type="ChEBI" id="CHEBI:58349"/>
        <dbReference type="ChEBI" id="CHEBI:65315"/>
        <dbReference type="ChEBI" id="CHEBI:74443"/>
    </reaction>
</comment>
<evidence type="ECO:0000256" key="9">
    <source>
        <dbReference type="ARBA" id="ARBA00048205"/>
    </source>
</evidence>
<feature type="domain" description="DUS-like FMN-binding" evidence="15">
    <location>
        <begin position="20"/>
        <end position="324"/>
    </location>
</feature>
<keyword evidence="17" id="KW-1185">Reference proteome</keyword>
<proteinExistence type="inferred from homology"/>
<dbReference type="SUPFAM" id="SSF51395">
    <property type="entry name" value="FMN-linked oxidoreductases"/>
    <property type="match status" value="1"/>
</dbReference>
<dbReference type="GO" id="GO:0017150">
    <property type="term" value="F:tRNA dihydrouridine synthase activity"/>
    <property type="evidence" value="ECO:0007669"/>
    <property type="project" value="InterPro"/>
</dbReference>
<name>A0A5C5ZRJ2_9BACT</name>
<evidence type="ECO:0000313" key="16">
    <source>
        <dbReference type="EMBL" id="TWT89705.1"/>
    </source>
</evidence>
<accession>A0A5C5ZRJ2</accession>
<dbReference type="Pfam" id="PF01207">
    <property type="entry name" value="Dus"/>
    <property type="match status" value="1"/>
</dbReference>
<dbReference type="InterPro" id="IPR013785">
    <property type="entry name" value="Aldolase_TIM"/>
</dbReference>
<dbReference type="EC" id="1.3.1.-" evidence="11"/>
<evidence type="ECO:0000256" key="5">
    <source>
        <dbReference type="ARBA" id="ARBA00022694"/>
    </source>
</evidence>
<evidence type="ECO:0000259" key="15">
    <source>
        <dbReference type="Pfam" id="PF01207"/>
    </source>
</evidence>
<dbReference type="CDD" id="cd02801">
    <property type="entry name" value="DUS_like_FMN"/>
    <property type="match status" value="1"/>
</dbReference>
<dbReference type="Proteomes" id="UP000315440">
    <property type="component" value="Unassembled WGS sequence"/>
</dbReference>
<dbReference type="Gene3D" id="1.10.1200.80">
    <property type="entry name" value="Putative flavin oxidoreducatase, domain 2"/>
    <property type="match status" value="1"/>
</dbReference>
<keyword evidence="13" id="KW-0547">Nucleotide-binding</keyword>
<feature type="binding site" evidence="13">
    <location>
        <position position="77"/>
    </location>
    <ligand>
        <name>FMN</name>
        <dbReference type="ChEBI" id="CHEBI:58210"/>
    </ligand>
</feature>
<dbReference type="InterPro" id="IPR001269">
    <property type="entry name" value="DUS_fam"/>
</dbReference>
<keyword evidence="7" id="KW-0694">RNA-binding</keyword>
<evidence type="ECO:0000256" key="3">
    <source>
        <dbReference type="ARBA" id="ARBA00022630"/>
    </source>
</evidence>
<feature type="binding site" evidence="13">
    <location>
        <begin position="237"/>
        <end position="238"/>
    </location>
    <ligand>
        <name>FMN</name>
        <dbReference type="ChEBI" id="CHEBI:58210"/>
    </ligand>
</feature>
<comment type="function">
    <text evidence="1 11">Catalyzes the synthesis of 5,6-dihydrouridine (D), a modified base found in the D-loop of most tRNAs, via the reduction of the C5-C6 double bond in target uridines.</text>
</comment>
<keyword evidence="6" id="KW-0521">NADP</keyword>
<dbReference type="EMBL" id="SJPQ01000001">
    <property type="protein sequence ID" value="TWT89705.1"/>
    <property type="molecule type" value="Genomic_DNA"/>
</dbReference>
<comment type="caution">
    <text evidence="16">The sequence shown here is derived from an EMBL/GenBank/DDBJ whole genome shotgun (WGS) entry which is preliminary data.</text>
</comment>
<dbReference type="GO" id="GO:0050660">
    <property type="term" value="F:flavin adenine dinucleotide binding"/>
    <property type="evidence" value="ECO:0007669"/>
    <property type="project" value="InterPro"/>
</dbReference>
<keyword evidence="4 11" id="KW-0288">FMN</keyword>
<evidence type="ECO:0000256" key="7">
    <source>
        <dbReference type="ARBA" id="ARBA00022884"/>
    </source>
</evidence>
<dbReference type="Gene3D" id="3.20.20.70">
    <property type="entry name" value="Aldolase class I"/>
    <property type="match status" value="1"/>
</dbReference>
<keyword evidence="3 11" id="KW-0285">Flavoprotein</keyword>
<sequence length="379" mass="41825">MELKPLKIGPLEIGFPVVQAALSGYSDSPMRVIARRLGAPYTLCEVMLDKFLVDFKPRRRTSHLLHISPEEHPVGGQLMGADPEVFGPAAVKLVEAGFDVIDINFGCPVKKVLGRCRGGFHLGQPDVAIEIISRVRDSVPDHVPVTVKMRRGIDDTAESHDNFYRIFDAAFDHGVTAITVHGRTVRQRYDGPSRWEFLRELKRHAGERTVLGSGDLFNAQACIDMIRYTGVDGVTAARGAIGNPWIFSQAKALAEGRPLPDPPTLLEQREVIAEHYRLAEEVYGPDRCLPCMRKFAIKYSKLHPEHESVRADLCSVKKPGSWRQVLDRWYASDSPGVHPTVEEPNPFSSDATPSGDAPQEIERSTTNGSLANAPHGVVA</sequence>